<keyword evidence="2" id="KW-0251">Elongation factor</keyword>
<protein>
    <recommendedName>
        <fullName evidence="4">Translation elongation factor EFTs/EF1B dimerisation domain-containing protein</fullName>
    </recommendedName>
</protein>
<evidence type="ECO:0000259" key="4">
    <source>
        <dbReference type="Pfam" id="PF00889"/>
    </source>
</evidence>
<dbReference type="SUPFAM" id="SSF54713">
    <property type="entry name" value="Elongation factor Ts (EF-Ts), dimerisation domain"/>
    <property type="match status" value="1"/>
</dbReference>
<dbReference type="PROSITE" id="PS01127">
    <property type="entry name" value="EF_TS_2"/>
    <property type="match status" value="1"/>
</dbReference>
<dbReference type="AlphaFoldDB" id="A0A381NA48"/>
<organism evidence="5">
    <name type="scientific">marine metagenome</name>
    <dbReference type="NCBI Taxonomy" id="408172"/>
    <lineage>
        <taxon>unclassified sequences</taxon>
        <taxon>metagenomes</taxon>
        <taxon>ecological metagenomes</taxon>
    </lineage>
</organism>
<dbReference type="InterPro" id="IPR009060">
    <property type="entry name" value="UBA-like_sf"/>
</dbReference>
<dbReference type="NCBIfam" id="TIGR00116">
    <property type="entry name" value="tsf"/>
    <property type="match status" value="1"/>
</dbReference>
<dbReference type="Gene3D" id="1.10.8.10">
    <property type="entry name" value="DNA helicase RuvA subunit, C-terminal domain"/>
    <property type="match status" value="1"/>
</dbReference>
<evidence type="ECO:0000256" key="2">
    <source>
        <dbReference type="ARBA" id="ARBA00022768"/>
    </source>
</evidence>
<dbReference type="FunFam" id="1.10.286.20:FF:000001">
    <property type="entry name" value="Elongation factor Ts"/>
    <property type="match status" value="1"/>
</dbReference>
<dbReference type="CDD" id="cd14275">
    <property type="entry name" value="UBA_EF-Ts"/>
    <property type="match status" value="1"/>
</dbReference>
<dbReference type="GO" id="GO:0003746">
    <property type="term" value="F:translation elongation factor activity"/>
    <property type="evidence" value="ECO:0007669"/>
    <property type="project" value="UniProtKB-KW"/>
</dbReference>
<dbReference type="Pfam" id="PF00889">
    <property type="entry name" value="EF_TS"/>
    <property type="match status" value="1"/>
</dbReference>
<reference evidence="5" key="1">
    <citation type="submission" date="2018-05" db="EMBL/GenBank/DDBJ databases">
        <authorList>
            <person name="Lanie J.A."/>
            <person name="Ng W.-L."/>
            <person name="Kazmierczak K.M."/>
            <person name="Andrzejewski T.M."/>
            <person name="Davidsen T.M."/>
            <person name="Wayne K.J."/>
            <person name="Tettelin H."/>
            <person name="Glass J.I."/>
            <person name="Rusch D."/>
            <person name="Podicherti R."/>
            <person name="Tsui H.-C.T."/>
            <person name="Winkler M.E."/>
        </authorList>
    </citation>
    <scope>NUCLEOTIDE SEQUENCE</scope>
</reference>
<comment type="similarity">
    <text evidence="1">Belongs to the EF-Ts family.</text>
</comment>
<dbReference type="SUPFAM" id="SSF46934">
    <property type="entry name" value="UBA-like"/>
    <property type="match status" value="1"/>
</dbReference>
<feature type="domain" description="Translation elongation factor EFTs/EF1B dimerisation" evidence="4">
    <location>
        <begin position="49"/>
        <end position="197"/>
    </location>
</feature>
<dbReference type="Gene3D" id="3.30.479.20">
    <property type="entry name" value="Elongation factor Ts, dimerisation domain"/>
    <property type="match status" value="1"/>
</dbReference>
<proteinExistence type="inferred from homology"/>
<evidence type="ECO:0000256" key="3">
    <source>
        <dbReference type="ARBA" id="ARBA00022917"/>
    </source>
</evidence>
<dbReference type="HAMAP" id="MF_00050">
    <property type="entry name" value="EF_Ts"/>
    <property type="match status" value="1"/>
</dbReference>
<accession>A0A381NA48</accession>
<dbReference type="PANTHER" id="PTHR11741">
    <property type="entry name" value="ELONGATION FACTOR TS"/>
    <property type="match status" value="1"/>
</dbReference>
<dbReference type="FunFam" id="1.10.8.10:FF:000001">
    <property type="entry name" value="Elongation factor Ts"/>
    <property type="match status" value="1"/>
</dbReference>
<name>A0A381NA48_9ZZZZ</name>
<dbReference type="InterPro" id="IPR018101">
    <property type="entry name" value="Transl_elong_Ts_CS"/>
</dbReference>
<dbReference type="Gene3D" id="1.10.286.20">
    <property type="match status" value="1"/>
</dbReference>
<sequence length="200" mass="21976">VVSAKDVKTLRDMTGAGMMECKRALMEMEGDIEKAVDLLRAKGAAKVAKRAGKSANEGTIGSYVHFDNKTAVIVELNCETDFVAKTDDFRALAKDLALHIASSAPIAVSRDQIPDEVLERERSVYLEQVKEGDAKPEHIIDKIVEGKMSKFLKHNTLLAQDFVKNQDKTIEELITEVSARTGEKIGVGRFSRIKVGEESA</sequence>
<dbReference type="InterPro" id="IPR001816">
    <property type="entry name" value="Transl_elong_EFTs/EF1B"/>
</dbReference>
<keyword evidence="3" id="KW-0648">Protein biosynthesis</keyword>
<dbReference type="PROSITE" id="PS01126">
    <property type="entry name" value="EF_TS_1"/>
    <property type="match status" value="1"/>
</dbReference>
<dbReference type="EMBL" id="UINC01000222">
    <property type="protein sequence ID" value="SUZ51491.1"/>
    <property type="molecule type" value="Genomic_DNA"/>
</dbReference>
<dbReference type="GO" id="GO:0005737">
    <property type="term" value="C:cytoplasm"/>
    <property type="evidence" value="ECO:0007669"/>
    <property type="project" value="UniProtKB-ARBA"/>
</dbReference>
<gene>
    <name evidence="5" type="ORF">METZ01_LOCUS4345</name>
</gene>
<feature type="non-terminal residue" evidence="5">
    <location>
        <position position="1"/>
    </location>
</feature>
<evidence type="ECO:0000256" key="1">
    <source>
        <dbReference type="ARBA" id="ARBA00005532"/>
    </source>
</evidence>
<dbReference type="PANTHER" id="PTHR11741:SF0">
    <property type="entry name" value="ELONGATION FACTOR TS, MITOCHONDRIAL"/>
    <property type="match status" value="1"/>
</dbReference>
<dbReference type="InterPro" id="IPR014039">
    <property type="entry name" value="Transl_elong_EFTs/EF1B_dimer"/>
</dbReference>
<evidence type="ECO:0000313" key="5">
    <source>
        <dbReference type="EMBL" id="SUZ51491.1"/>
    </source>
</evidence>
<dbReference type="InterPro" id="IPR036402">
    <property type="entry name" value="EF-Ts_dimer_sf"/>
</dbReference>